<dbReference type="EMBL" id="JAFNEN010000173">
    <property type="protein sequence ID" value="KAG8190843.1"/>
    <property type="molecule type" value="Genomic_DNA"/>
</dbReference>
<dbReference type="PANTHER" id="PTHR13071:SF4">
    <property type="entry name" value="SMALL RIBOSOMAL SUBUNIT PROTEIN MS22"/>
    <property type="match status" value="1"/>
</dbReference>
<dbReference type="GO" id="GO:0005763">
    <property type="term" value="C:mitochondrial small ribosomal subunit"/>
    <property type="evidence" value="ECO:0007669"/>
    <property type="project" value="TreeGrafter"/>
</dbReference>
<reference evidence="1 2" key="1">
    <citation type="journal article" date="2022" name="Nat. Ecol. Evol.">
        <title>A masculinizing supergene underlies an exaggerated male reproductive morph in a spider.</title>
        <authorList>
            <person name="Hendrickx F."/>
            <person name="De Corte Z."/>
            <person name="Sonet G."/>
            <person name="Van Belleghem S.M."/>
            <person name="Kostlbacher S."/>
            <person name="Vangestel C."/>
        </authorList>
    </citation>
    <scope>NUCLEOTIDE SEQUENCE [LARGE SCALE GENOMIC DNA]</scope>
    <source>
        <strain evidence="1">W744_W776</strain>
    </source>
</reference>
<gene>
    <name evidence="1" type="ORF">JTE90_028339</name>
</gene>
<dbReference type="GO" id="GO:0003735">
    <property type="term" value="F:structural constituent of ribosome"/>
    <property type="evidence" value="ECO:0007669"/>
    <property type="project" value="TreeGrafter"/>
</dbReference>
<evidence type="ECO:0000313" key="2">
    <source>
        <dbReference type="Proteomes" id="UP000827092"/>
    </source>
</evidence>
<proteinExistence type="predicted"/>
<dbReference type="PANTHER" id="PTHR13071">
    <property type="entry name" value="MITOCHONDRIAL 28S RIBOSOMAL PROTEIN S22"/>
    <property type="match status" value="1"/>
</dbReference>
<evidence type="ECO:0000313" key="1">
    <source>
        <dbReference type="EMBL" id="KAG8190843.1"/>
    </source>
</evidence>
<dbReference type="Proteomes" id="UP000827092">
    <property type="component" value="Unassembled WGS sequence"/>
</dbReference>
<sequence length="337" mass="38655">MKSISIFNAVLRRYICSNKCFYASSNCYSTEGSSKIKAETLFIKPEVQNILTKITGLDLGKVFAPRNSQLKPHQYEFVTEERLKELQEKAKAKAFTKLQMPPVMSIREPIDEILSKDPELQGYLKEKTVFTDISTNITNRDRIITVREVDGTLRKANWEERERMIQIFFPLPGRSLEVPKLFESPNLERLLDSHEYIFVLDSACAQFEPDAPDYHRVTAATYEHIRRMGMFNVVRSTRHFGPMAFYFALRKEIDDLLVDMIKHNLISDASDTVKLLYIVNPELKTSSSADSNDIDIIQNYIKNASTKKGGLELALQTFFEQLQTKESQEAGMTEAIA</sequence>
<evidence type="ECO:0008006" key="3">
    <source>
        <dbReference type="Google" id="ProtNLM"/>
    </source>
</evidence>
<keyword evidence="2" id="KW-1185">Reference proteome</keyword>
<dbReference type="InterPro" id="IPR019374">
    <property type="entry name" value="Ribosomal_mS22"/>
</dbReference>
<name>A0AAV6V4M4_9ARAC</name>
<organism evidence="1 2">
    <name type="scientific">Oedothorax gibbosus</name>
    <dbReference type="NCBI Taxonomy" id="931172"/>
    <lineage>
        <taxon>Eukaryota</taxon>
        <taxon>Metazoa</taxon>
        <taxon>Ecdysozoa</taxon>
        <taxon>Arthropoda</taxon>
        <taxon>Chelicerata</taxon>
        <taxon>Arachnida</taxon>
        <taxon>Araneae</taxon>
        <taxon>Araneomorphae</taxon>
        <taxon>Entelegynae</taxon>
        <taxon>Araneoidea</taxon>
        <taxon>Linyphiidae</taxon>
        <taxon>Erigoninae</taxon>
        <taxon>Oedothorax</taxon>
    </lineage>
</organism>
<protein>
    <recommendedName>
        <fullName evidence="3">28S ribosomal protein S22, mitochondrial</fullName>
    </recommendedName>
</protein>
<dbReference type="AlphaFoldDB" id="A0AAV6V4M4"/>
<dbReference type="Pfam" id="PF10245">
    <property type="entry name" value="MRP-S22"/>
    <property type="match status" value="1"/>
</dbReference>
<comment type="caution">
    <text evidence="1">The sequence shown here is derived from an EMBL/GenBank/DDBJ whole genome shotgun (WGS) entry which is preliminary data.</text>
</comment>
<accession>A0AAV6V4M4</accession>